<accession>A0A0C2N4G0</accession>
<dbReference type="Gene3D" id="1.10.340.70">
    <property type="match status" value="1"/>
</dbReference>
<name>A0A0C2N4G0_THEKT</name>
<evidence type="ECO:0000313" key="2">
    <source>
        <dbReference type="EMBL" id="KII74551.1"/>
    </source>
</evidence>
<evidence type="ECO:0000259" key="1">
    <source>
        <dbReference type="Pfam" id="PF17921"/>
    </source>
</evidence>
<dbReference type="EMBL" id="JWZT01000358">
    <property type="protein sequence ID" value="KII74551.1"/>
    <property type="molecule type" value="Genomic_DNA"/>
</dbReference>
<dbReference type="Pfam" id="PF17921">
    <property type="entry name" value="Integrase_H2C2"/>
    <property type="match status" value="1"/>
</dbReference>
<gene>
    <name evidence="2" type="ORF">RF11_16160</name>
</gene>
<keyword evidence="3" id="KW-1185">Reference proteome</keyword>
<reference evidence="2 3" key="1">
    <citation type="journal article" date="2014" name="Genome Biol. Evol.">
        <title>The genome of the myxosporean Thelohanellus kitauei shows adaptations to nutrient acquisition within its fish host.</title>
        <authorList>
            <person name="Yang Y."/>
            <person name="Xiong J."/>
            <person name="Zhou Z."/>
            <person name="Huo F."/>
            <person name="Miao W."/>
            <person name="Ran C."/>
            <person name="Liu Y."/>
            <person name="Zhang J."/>
            <person name="Feng J."/>
            <person name="Wang M."/>
            <person name="Wang M."/>
            <person name="Wang L."/>
            <person name="Yao B."/>
        </authorList>
    </citation>
    <scope>NUCLEOTIDE SEQUENCE [LARGE SCALE GENOMIC DNA]</scope>
    <source>
        <strain evidence="2">Wuqing</strain>
    </source>
</reference>
<dbReference type="AlphaFoldDB" id="A0A0C2N4G0"/>
<evidence type="ECO:0000313" key="3">
    <source>
        <dbReference type="Proteomes" id="UP000031668"/>
    </source>
</evidence>
<feature type="domain" description="Integrase zinc-binding" evidence="1">
    <location>
        <begin position="36"/>
        <end position="82"/>
    </location>
</feature>
<sequence>MPDTYLKLKDIFRGLSKPMLWCDISAGNERPLVTVAWRGQIFDSFHCLSHPAIRATKRLIDNMFAFQGLKKEVSQWARSCKASRTSKIPRHVKTLLANFNIPSESINQMLDMKLYRTTPYHPQANGS</sequence>
<protein>
    <recommendedName>
        <fullName evidence="1">Integrase zinc-binding domain-containing protein</fullName>
    </recommendedName>
</protein>
<dbReference type="Proteomes" id="UP000031668">
    <property type="component" value="Unassembled WGS sequence"/>
</dbReference>
<dbReference type="OrthoDB" id="6417751at2759"/>
<organism evidence="2 3">
    <name type="scientific">Thelohanellus kitauei</name>
    <name type="common">Myxosporean</name>
    <dbReference type="NCBI Taxonomy" id="669202"/>
    <lineage>
        <taxon>Eukaryota</taxon>
        <taxon>Metazoa</taxon>
        <taxon>Cnidaria</taxon>
        <taxon>Myxozoa</taxon>
        <taxon>Myxosporea</taxon>
        <taxon>Bivalvulida</taxon>
        <taxon>Platysporina</taxon>
        <taxon>Myxobolidae</taxon>
        <taxon>Thelohanellus</taxon>
    </lineage>
</organism>
<proteinExistence type="predicted"/>
<comment type="caution">
    <text evidence="2">The sequence shown here is derived from an EMBL/GenBank/DDBJ whole genome shotgun (WGS) entry which is preliminary data.</text>
</comment>
<dbReference type="InterPro" id="IPR041588">
    <property type="entry name" value="Integrase_H2C2"/>
</dbReference>